<evidence type="ECO:0000256" key="1">
    <source>
        <dbReference type="SAM" id="MobiDB-lite"/>
    </source>
</evidence>
<sequence>MLLKTLKKSNLCYFAQQVAPNRKQTPNASAFAKYSVLKTALESVPVSEESVAFARILHHCRRNLLRDTNAECHLLLRLRQEKKLRWWPICRSFRLDASFHLPQEKSSGAFDAVSDLFPRICFRRISPDHTSSEKRGLMKMMMHIMWDPPSVSSGTGMHTTSPKRSPKLAEDHTNHVAIAFPP</sequence>
<evidence type="ECO:0000313" key="3">
    <source>
        <dbReference type="Proteomes" id="UP001054945"/>
    </source>
</evidence>
<feature type="region of interest" description="Disordered" evidence="1">
    <location>
        <begin position="151"/>
        <end position="174"/>
    </location>
</feature>
<organism evidence="2 3">
    <name type="scientific">Caerostris extrusa</name>
    <name type="common">Bark spider</name>
    <name type="synonym">Caerostris bankana</name>
    <dbReference type="NCBI Taxonomy" id="172846"/>
    <lineage>
        <taxon>Eukaryota</taxon>
        <taxon>Metazoa</taxon>
        <taxon>Ecdysozoa</taxon>
        <taxon>Arthropoda</taxon>
        <taxon>Chelicerata</taxon>
        <taxon>Arachnida</taxon>
        <taxon>Araneae</taxon>
        <taxon>Araneomorphae</taxon>
        <taxon>Entelegynae</taxon>
        <taxon>Araneoidea</taxon>
        <taxon>Araneidae</taxon>
        <taxon>Caerostris</taxon>
    </lineage>
</organism>
<dbReference type="AlphaFoldDB" id="A0AAV4NSR9"/>
<dbReference type="Proteomes" id="UP001054945">
    <property type="component" value="Unassembled WGS sequence"/>
</dbReference>
<proteinExistence type="predicted"/>
<protein>
    <submittedName>
        <fullName evidence="2">Uncharacterized protein</fullName>
    </submittedName>
</protein>
<name>A0AAV4NSR9_CAEEX</name>
<dbReference type="EMBL" id="BPLR01003636">
    <property type="protein sequence ID" value="GIX86976.1"/>
    <property type="molecule type" value="Genomic_DNA"/>
</dbReference>
<comment type="caution">
    <text evidence="2">The sequence shown here is derived from an EMBL/GenBank/DDBJ whole genome shotgun (WGS) entry which is preliminary data.</text>
</comment>
<gene>
    <name evidence="2" type="ORF">CEXT_227371</name>
</gene>
<reference evidence="2 3" key="1">
    <citation type="submission" date="2021-06" db="EMBL/GenBank/DDBJ databases">
        <title>Caerostris extrusa draft genome.</title>
        <authorList>
            <person name="Kono N."/>
            <person name="Arakawa K."/>
        </authorList>
    </citation>
    <scope>NUCLEOTIDE SEQUENCE [LARGE SCALE GENOMIC DNA]</scope>
</reference>
<evidence type="ECO:0000313" key="2">
    <source>
        <dbReference type="EMBL" id="GIX86976.1"/>
    </source>
</evidence>
<accession>A0AAV4NSR9</accession>
<keyword evidence="3" id="KW-1185">Reference proteome</keyword>
<feature type="compositionally biased region" description="Polar residues" evidence="1">
    <location>
        <begin position="151"/>
        <end position="163"/>
    </location>
</feature>